<protein>
    <submittedName>
        <fullName evidence="10">Cytochrome P450</fullName>
    </submittedName>
</protein>
<evidence type="ECO:0000256" key="3">
    <source>
        <dbReference type="ARBA" id="ARBA00010617"/>
    </source>
</evidence>
<dbReference type="EMBL" id="ML122252">
    <property type="protein sequence ID" value="RPD65200.1"/>
    <property type="molecule type" value="Genomic_DNA"/>
</dbReference>
<dbReference type="CDD" id="cd11069">
    <property type="entry name" value="CYP_FUM15-like"/>
    <property type="match status" value="1"/>
</dbReference>
<dbReference type="PRINTS" id="PR00463">
    <property type="entry name" value="EP450I"/>
</dbReference>
<evidence type="ECO:0000256" key="1">
    <source>
        <dbReference type="ARBA" id="ARBA00001971"/>
    </source>
</evidence>
<feature type="binding site" description="axial binding residue" evidence="9">
    <location>
        <position position="481"/>
    </location>
    <ligand>
        <name>heme</name>
        <dbReference type="ChEBI" id="CHEBI:30413"/>
    </ligand>
    <ligandPart>
        <name>Fe</name>
        <dbReference type="ChEBI" id="CHEBI:18248"/>
    </ligandPart>
</feature>
<keyword evidence="8" id="KW-0503">Monooxygenase</keyword>
<organism evidence="10 11">
    <name type="scientific">Lentinus tigrinus ALCF2SS1-6</name>
    <dbReference type="NCBI Taxonomy" id="1328759"/>
    <lineage>
        <taxon>Eukaryota</taxon>
        <taxon>Fungi</taxon>
        <taxon>Dikarya</taxon>
        <taxon>Basidiomycota</taxon>
        <taxon>Agaricomycotina</taxon>
        <taxon>Agaricomycetes</taxon>
        <taxon>Polyporales</taxon>
        <taxon>Polyporaceae</taxon>
        <taxon>Lentinus</taxon>
    </lineage>
</organism>
<evidence type="ECO:0000313" key="11">
    <source>
        <dbReference type="Proteomes" id="UP000313359"/>
    </source>
</evidence>
<dbReference type="Proteomes" id="UP000313359">
    <property type="component" value="Unassembled WGS sequence"/>
</dbReference>
<keyword evidence="11" id="KW-1185">Reference proteome</keyword>
<dbReference type="InterPro" id="IPR002401">
    <property type="entry name" value="Cyt_P450_E_grp-I"/>
</dbReference>
<dbReference type="PANTHER" id="PTHR24305:SF166">
    <property type="entry name" value="CYTOCHROME P450 12A4, MITOCHONDRIAL-RELATED"/>
    <property type="match status" value="1"/>
</dbReference>
<dbReference type="PANTHER" id="PTHR24305">
    <property type="entry name" value="CYTOCHROME P450"/>
    <property type="match status" value="1"/>
</dbReference>
<keyword evidence="7 9" id="KW-0408">Iron</keyword>
<keyword evidence="6" id="KW-0560">Oxidoreductase</keyword>
<dbReference type="Gene3D" id="1.10.630.10">
    <property type="entry name" value="Cytochrome P450"/>
    <property type="match status" value="1"/>
</dbReference>
<dbReference type="PRINTS" id="PR00385">
    <property type="entry name" value="P450"/>
</dbReference>
<dbReference type="AlphaFoldDB" id="A0A5C2SNJ0"/>
<dbReference type="SUPFAM" id="SSF48264">
    <property type="entry name" value="Cytochrome P450"/>
    <property type="match status" value="1"/>
</dbReference>
<evidence type="ECO:0000256" key="6">
    <source>
        <dbReference type="ARBA" id="ARBA00023002"/>
    </source>
</evidence>
<dbReference type="GO" id="GO:0005506">
    <property type="term" value="F:iron ion binding"/>
    <property type="evidence" value="ECO:0007669"/>
    <property type="project" value="InterPro"/>
</dbReference>
<evidence type="ECO:0000256" key="5">
    <source>
        <dbReference type="ARBA" id="ARBA00022723"/>
    </source>
</evidence>
<evidence type="ECO:0000256" key="9">
    <source>
        <dbReference type="PIRSR" id="PIRSR602401-1"/>
    </source>
</evidence>
<comment type="similarity">
    <text evidence="3">Belongs to the cytochrome P450 family.</text>
</comment>
<evidence type="ECO:0000313" key="10">
    <source>
        <dbReference type="EMBL" id="RPD65200.1"/>
    </source>
</evidence>
<evidence type="ECO:0000256" key="4">
    <source>
        <dbReference type="ARBA" id="ARBA00022617"/>
    </source>
</evidence>
<evidence type="ECO:0000256" key="2">
    <source>
        <dbReference type="ARBA" id="ARBA00005179"/>
    </source>
</evidence>
<dbReference type="InterPro" id="IPR001128">
    <property type="entry name" value="Cyt_P450"/>
</dbReference>
<evidence type="ECO:0000256" key="8">
    <source>
        <dbReference type="ARBA" id="ARBA00023033"/>
    </source>
</evidence>
<comment type="pathway">
    <text evidence="2">Secondary metabolite biosynthesis.</text>
</comment>
<dbReference type="Pfam" id="PF00067">
    <property type="entry name" value="p450"/>
    <property type="match status" value="1"/>
</dbReference>
<proteinExistence type="inferred from homology"/>
<reference evidence="10" key="1">
    <citation type="journal article" date="2018" name="Genome Biol. Evol.">
        <title>Genomics and development of Lentinus tigrinus, a white-rot wood-decaying mushroom with dimorphic fruiting bodies.</title>
        <authorList>
            <person name="Wu B."/>
            <person name="Xu Z."/>
            <person name="Knudson A."/>
            <person name="Carlson A."/>
            <person name="Chen N."/>
            <person name="Kovaka S."/>
            <person name="LaButti K."/>
            <person name="Lipzen A."/>
            <person name="Pennachio C."/>
            <person name="Riley R."/>
            <person name="Schakwitz W."/>
            <person name="Umezawa K."/>
            <person name="Ohm R.A."/>
            <person name="Grigoriev I.V."/>
            <person name="Nagy L.G."/>
            <person name="Gibbons J."/>
            <person name="Hibbett D."/>
        </authorList>
    </citation>
    <scope>NUCLEOTIDE SEQUENCE [LARGE SCALE GENOMIC DNA]</scope>
    <source>
        <strain evidence="10">ALCF2SS1-6</strain>
    </source>
</reference>
<comment type="cofactor">
    <cofactor evidence="1 9">
        <name>heme</name>
        <dbReference type="ChEBI" id="CHEBI:30413"/>
    </cofactor>
</comment>
<dbReference type="GO" id="GO:0016705">
    <property type="term" value="F:oxidoreductase activity, acting on paired donors, with incorporation or reduction of molecular oxygen"/>
    <property type="evidence" value="ECO:0007669"/>
    <property type="project" value="InterPro"/>
</dbReference>
<name>A0A5C2SNJ0_9APHY</name>
<dbReference type="InterPro" id="IPR036396">
    <property type="entry name" value="Cyt_P450_sf"/>
</dbReference>
<gene>
    <name evidence="10" type="ORF">L227DRAFT_204611</name>
</gene>
<sequence length="546" mass="60852">MALLSILALGLIFYAPLLIFWKVRASSKSSLNNIPGPKATSWLKGHMGQLLHRDAHEFRKDLGEQYGRVVRILGLFSKPQLFVFDPIALHTILIKEHHIFEEPPRHRLVGNSIAFGQGLASVTGDQHKKQRKLLNPAFSIAHLRQTLPMMYDVGYRLRDAVSARVDEGNWTEIDMMDWISRTALELVAQAGLGSSLDSLEEDTPSPYGEALKSFVPALVPLALFRRVLPYLVRVGSPGLRRRIVDVIPSASLQKVKNIIDVLDSNARRIVAEKIDAVRRGDEAGDGKDILSRLVRANVDTSGNETMSEEEIVGQVSTLVFAATDTTSSAVARILFLVAEHQDVQEKLRREIVQARNDSQGDLTFDELFELPYLDAVCRETLRLYPPVSFVTKTARQDTVVPLSSPLHGVDGHEVDCLHVPRGTTVFVAIAAANRTKEVWGEDAEDWKPERWLSPIPETLIKARIPGVYSNMMTFLGGGRACIGFKFSQCEMKVLLSILLESFAFELSDTAIQWNTASVQYPSTLTDNKAQLPIKMKTVQRAKLARQ</sequence>
<keyword evidence="4 9" id="KW-0349">Heme</keyword>
<dbReference type="GO" id="GO:0004497">
    <property type="term" value="F:monooxygenase activity"/>
    <property type="evidence" value="ECO:0007669"/>
    <property type="project" value="UniProtKB-KW"/>
</dbReference>
<dbReference type="OrthoDB" id="1470350at2759"/>
<keyword evidence="5 9" id="KW-0479">Metal-binding</keyword>
<dbReference type="STRING" id="1328759.A0A5C2SNJ0"/>
<evidence type="ECO:0000256" key="7">
    <source>
        <dbReference type="ARBA" id="ARBA00023004"/>
    </source>
</evidence>
<accession>A0A5C2SNJ0</accession>
<dbReference type="InterPro" id="IPR050121">
    <property type="entry name" value="Cytochrome_P450_monoxygenase"/>
</dbReference>
<dbReference type="GO" id="GO:0020037">
    <property type="term" value="F:heme binding"/>
    <property type="evidence" value="ECO:0007669"/>
    <property type="project" value="InterPro"/>
</dbReference>